<organism evidence="1 2">
    <name type="scientific">Marmota monax</name>
    <name type="common">Woodchuck</name>
    <dbReference type="NCBI Taxonomy" id="9995"/>
    <lineage>
        <taxon>Eukaryota</taxon>
        <taxon>Metazoa</taxon>
        <taxon>Chordata</taxon>
        <taxon>Craniata</taxon>
        <taxon>Vertebrata</taxon>
        <taxon>Euteleostomi</taxon>
        <taxon>Mammalia</taxon>
        <taxon>Eutheria</taxon>
        <taxon>Euarchontoglires</taxon>
        <taxon>Glires</taxon>
        <taxon>Rodentia</taxon>
        <taxon>Sciuromorpha</taxon>
        <taxon>Sciuridae</taxon>
        <taxon>Xerinae</taxon>
        <taxon>Marmotini</taxon>
        <taxon>Marmota</taxon>
    </lineage>
</organism>
<feature type="non-terminal residue" evidence="1">
    <location>
        <position position="1"/>
    </location>
</feature>
<keyword evidence="2" id="KW-1185">Reference proteome</keyword>
<gene>
    <name evidence="1" type="ORF">MONAX_5E005970</name>
</gene>
<proteinExistence type="predicted"/>
<dbReference type="Proteomes" id="UP000335636">
    <property type="component" value="Unassembled WGS sequence"/>
</dbReference>
<comment type="caution">
    <text evidence="1">The sequence shown here is derived from an EMBL/GenBank/DDBJ whole genome shotgun (WGS) entry which is preliminary data.</text>
</comment>
<reference evidence="1" key="1">
    <citation type="submission" date="2019-04" db="EMBL/GenBank/DDBJ databases">
        <authorList>
            <person name="Alioto T."/>
            <person name="Alioto T."/>
        </authorList>
    </citation>
    <scope>NUCLEOTIDE SEQUENCE [LARGE SCALE GENOMIC DNA]</scope>
</reference>
<sequence>FNLSNLKCMIPRSTILTDVSSTITGALQWTASVPLCRSTYRCDYQGSRLS</sequence>
<dbReference type="AlphaFoldDB" id="A0A5E4CYF1"/>
<protein>
    <submittedName>
        <fullName evidence="1">Uncharacterized protein</fullName>
    </submittedName>
</protein>
<name>A0A5E4CYF1_MARMO</name>
<dbReference type="EMBL" id="CABDUW010002234">
    <property type="protein sequence ID" value="VTJ86002.1"/>
    <property type="molecule type" value="Genomic_DNA"/>
</dbReference>
<evidence type="ECO:0000313" key="2">
    <source>
        <dbReference type="Proteomes" id="UP000335636"/>
    </source>
</evidence>
<accession>A0A5E4CYF1</accession>
<feature type="non-terminal residue" evidence="1">
    <location>
        <position position="50"/>
    </location>
</feature>
<evidence type="ECO:0000313" key="1">
    <source>
        <dbReference type="EMBL" id="VTJ86002.1"/>
    </source>
</evidence>